<feature type="non-terminal residue" evidence="7">
    <location>
        <position position="91"/>
    </location>
</feature>
<evidence type="ECO:0000256" key="4">
    <source>
        <dbReference type="ARBA" id="ARBA00022989"/>
    </source>
</evidence>
<keyword evidence="4 6" id="KW-1133">Transmembrane helix</keyword>
<comment type="subcellular location">
    <subcellularLocation>
        <location evidence="1">Membrane</location>
        <topology evidence="1">Multi-pass membrane protein</topology>
    </subcellularLocation>
</comment>
<reference evidence="7" key="2">
    <citation type="journal article" date="2014" name="ISME J.">
        <title>Microbial stratification in low pH oxic and suboxic macroscopic growths along an acid mine drainage.</title>
        <authorList>
            <person name="Mendez-Garcia C."/>
            <person name="Mesa V."/>
            <person name="Sprenger R.R."/>
            <person name="Richter M."/>
            <person name="Diez M.S."/>
            <person name="Solano J."/>
            <person name="Bargiela R."/>
            <person name="Golyshina O.V."/>
            <person name="Manteca A."/>
            <person name="Ramos J.L."/>
            <person name="Gallego J.R."/>
            <person name="Llorente I."/>
            <person name="Martins Dos Santos V.A."/>
            <person name="Jensen O.N."/>
            <person name="Pelaez A.I."/>
            <person name="Sanchez J."/>
            <person name="Ferrer M."/>
        </authorList>
    </citation>
    <scope>NUCLEOTIDE SEQUENCE</scope>
</reference>
<dbReference type="EMBL" id="AUZX01004884">
    <property type="protein sequence ID" value="EQD69699.1"/>
    <property type="molecule type" value="Genomic_DNA"/>
</dbReference>
<evidence type="ECO:0000256" key="1">
    <source>
        <dbReference type="ARBA" id="ARBA00004141"/>
    </source>
</evidence>
<keyword evidence="3 6" id="KW-0812">Transmembrane</keyword>
<sequence>MLGRWWNALEIYRQRSVVTMLFLGFSSGLPFLLVFSTLSMWLRQAGIELSTIGMISWVGFAYSFEFVFSPFVDRWELPLLHRLLGRGARGC</sequence>
<organism evidence="7">
    <name type="scientific">mine drainage metagenome</name>
    <dbReference type="NCBI Taxonomy" id="410659"/>
    <lineage>
        <taxon>unclassified sequences</taxon>
        <taxon>metagenomes</taxon>
        <taxon>ecological metagenomes</taxon>
    </lineage>
</organism>
<dbReference type="PANTHER" id="PTHR12778">
    <property type="entry name" value="SOLUTE CARRIER FAMILY 33 ACETYL-COA TRANSPORTER -RELATED"/>
    <property type="match status" value="1"/>
</dbReference>
<dbReference type="AlphaFoldDB" id="T1CMN8"/>
<evidence type="ECO:0000313" key="7">
    <source>
        <dbReference type="EMBL" id="EQD69699.1"/>
    </source>
</evidence>
<feature type="transmembrane region" description="Helical" evidence="6">
    <location>
        <begin position="54"/>
        <end position="72"/>
    </location>
</feature>
<comment type="caution">
    <text evidence="7">The sequence shown here is derived from an EMBL/GenBank/DDBJ whole genome shotgun (WGS) entry which is preliminary data.</text>
</comment>
<keyword evidence="2" id="KW-0813">Transport</keyword>
<keyword evidence="5 6" id="KW-0472">Membrane</keyword>
<proteinExistence type="predicted"/>
<gene>
    <name evidence="7" type="ORF">B1A_06735</name>
</gene>
<feature type="transmembrane region" description="Helical" evidence="6">
    <location>
        <begin position="21"/>
        <end position="42"/>
    </location>
</feature>
<name>T1CMN8_9ZZZZ</name>
<evidence type="ECO:0000256" key="3">
    <source>
        <dbReference type="ARBA" id="ARBA00022692"/>
    </source>
</evidence>
<dbReference type="GO" id="GO:0016020">
    <property type="term" value="C:membrane"/>
    <property type="evidence" value="ECO:0007669"/>
    <property type="project" value="UniProtKB-SubCell"/>
</dbReference>
<protein>
    <submittedName>
        <fullName evidence="7">Major facilitator superfamily 1</fullName>
    </submittedName>
</protein>
<reference evidence="7" key="1">
    <citation type="submission" date="2013-08" db="EMBL/GenBank/DDBJ databases">
        <authorList>
            <person name="Mendez C."/>
            <person name="Richter M."/>
            <person name="Ferrer M."/>
            <person name="Sanchez J."/>
        </authorList>
    </citation>
    <scope>NUCLEOTIDE SEQUENCE</scope>
</reference>
<dbReference type="InterPro" id="IPR004752">
    <property type="entry name" value="AmpG_permease/AT-1"/>
</dbReference>
<evidence type="ECO:0000256" key="6">
    <source>
        <dbReference type="SAM" id="Phobius"/>
    </source>
</evidence>
<evidence type="ECO:0000256" key="5">
    <source>
        <dbReference type="ARBA" id="ARBA00023136"/>
    </source>
</evidence>
<accession>T1CMN8</accession>
<evidence type="ECO:0000256" key="2">
    <source>
        <dbReference type="ARBA" id="ARBA00022448"/>
    </source>
</evidence>
<dbReference type="PANTHER" id="PTHR12778:SF10">
    <property type="entry name" value="MAJOR FACILITATOR SUPERFAMILY DOMAIN-CONTAINING PROTEIN 3"/>
    <property type="match status" value="1"/>
</dbReference>